<keyword evidence="2" id="KW-1185">Reference proteome</keyword>
<dbReference type="AlphaFoldDB" id="A0A371CKJ9"/>
<sequence>MAGWRKNRVILPRPTLCPPGASYFVLIKPERVVKRISTTLSAHSGVYAMMNIMRHGQSVRGKAPFPRSGPAIRLGLAPLSAAIVRRPGSCTLSVKSMGSKRAAPLETTALNFRLVASPAFKPPYLIVVASLIDLTHSTRLGSLVRTSALQATPLRSSP</sequence>
<dbReference type="EMBL" id="KZ857536">
    <property type="protein sequence ID" value="RDX40808.1"/>
    <property type="molecule type" value="Genomic_DNA"/>
</dbReference>
<name>A0A371CKJ9_9APHY</name>
<organism evidence="1 2">
    <name type="scientific">Lentinus brumalis</name>
    <dbReference type="NCBI Taxonomy" id="2498619"/>
    <lineage>
        <taxon>Eukaryota</taxon>
        <taxon>Fungi</taxon>
        <taxon>Dikarya</taxon>
        <taxon>Basidiomycota</taxon>
        <taxon>Agaricomycotina</taxon>
        <taxon>Agaricomycetes</taxon>
        <taxon>Polyporales</taxon>
        <taxon>Polyporaceae</taxon>
        <taxon>Lentinus</taxon>
    </lineage>
</organism>
<dbReference type="Proteomes" id="UP000256964">
    <property type="component" value="Unassembled WGS sequence"/>
</dbReference>
<reference evidence="1 2" key="1">
    <citation type="journal article" date="2018" name="Biotechnol. Biofuels">
        <title>Integrative visual omics of the white-rot fungus Polyporus brumalis exposes the biotechnological potential of its oxidative enzymes for delignifying raw plant biomass.</title>
        <authorList>
            <person name="Miyauchi S."/>
            <person name="Rancon A."/>
            <person name="Drula E."/>
            <person name="Hage H."/>
            <person name="Chaduli D."/>
            <person name="Favel A."/>
            <person name="Grisel S."/>
            <person name="Henrissat B."/>
            <person name="Herpoel-Gimbert I."/>
            <person name="Ruiz-Duenas F.J."/>
            <person name="Chevret D."/>
            <person name="Hainaut M."/>
            <person name="Lin J."/>
            <person name="Wang M."/>
            <person name="Pangilinan J."/>
            <person name="Lipzen A."/>
            <person name="Lesage-Meessen L."/>
            <person name="Navarro D."/>
            <person name="Riley R."/>
            <person name="Grigoriev I.V."/>
            <person name="Zhou S."/>
            <person name="Raouche S."/>
            <person name="Rosso M.N."/>
        </authorList>
    </citation>
    <scope>NUCLEOTIDE SEQUENCE [LARGE SCALE GENOMIC DNA]</scope>
    <source>
        <strain evidence="1 2">BRFM 1820</strain>
    </source>
</reference>
<evidence type="ECO:0000313" key="2">
    <source>
        <dbReference type="Proteomes" id="UP000256964"/>
    </source>
</evidence>
<protein>
    <submittedName>
        <fullName evidence="1">Uncharacterized protein</fullName>
    </submittedName>
</protein>
<accession>A0A371CKJ9</accession>
<proteinExistence type="predicted"/>
<gene>
    <name evidence="1" type="ORF">OH76DRAFT_287606</name>
</gene>
<evidence type="ECO:0000313" key="1">
    <source>
        <dbReference type="EMBL" id="RDX40808.1"/>
    </source>
</evidence>